<dbReference type="EMBL" id="JBBVGT010000003">
    <property type="protein sequence ID" value="MFB5946451.1"/>
    <property type="molecule type" value="Genomic_DNA"/>
</dbReference>
<dbReference type="Proteomes" id="UP001580928">
    <property type="component" value="Unassembled WGS sequence"/>
</dbReference>
<comment type="caution">
    <text evidence="2">The sequence shown here is derived from an EMBL/GenBank/DDBJ whole genome shotgun (WGS) entry which is preliminary data.</text>
</comment>
<dbReference type="Gene3D" id="2.60.40.1120">
    <property type="entry name" value="Carboxypeptidase-like, regulatory domain"/>
    <property type="match status" value="1"/>
</dbReference>
<keyword evidence="1" id="KW-1133">Transmembrane helix</keyword>
<keyword evidence="1" id="KW-0472">Membrane</keyword>
<proteinExistence type="predicted"/>
<evidence type="ECO:0000313" key="2">
    <source>
        <dbReference type="EMBL" id="MFB5946451.1"/>
    </source>
</evidence>
<feature type="transmembrane region" description="Helical" evidence="1">
    <location>
        <begin position="116"/>
        <end position="137"/>
    </location>
</feature>
<evidence type="ECO:0000256" key="1">
    <source>
        <dbReference type="SAM" id="Phobius"/>
    </source>
</evidence>
<name>A0ABV5CFV4_9SPHI</name>
<feature type="transmembrane region" description="Helical" evidence="1">
    <location>
        <begin position="144"/>
        <end position="162"/>
    </location>
</feature>
<keyword evidence="1" id="KW-0812">Transmembrane</keyword>
<sequence>MRFLLYISICLILCSCHTGYYIEGVVNDSSTGEPLGQAKVFLKTIDTVVTDSSGTFVFDKHLTGGHVFSDVEIIIEKDGFKSQYVNFGDPGSKSRTSISLERGEKAVQFPSEGVTLFYFINLGISLLNLVTIIFVLFNRIRYKYLWFLGLVFMSCVFNIVYIDGSVGFDFIHGPFFLLHHNYYPFTIKVVVPVAAILFWLFYWIKPMFIQKK</sequence>
<protein>
    <submittedName>
        <fullName evidence="2">Carboxypeptidase-like regulatory domain-containing protein</fullName>
    </submittedName>
</protein>
<reference evidence="2 3" key="1">
    <citation type="submission" date="2024-04" db="EMBL/GenBank/DDBJ databases">
        <title>Albibacterium profundi sp. nov., isolated from sediment of the Challenger Deep of Mariana Trench.</title>
        <authorList>
            <person name="Wang Y."/>
        </authorList>
    </citation>
    <scope>NUCLEOTIDE SEQUENCE [LARGE SCALE GENOMIC DNA]</scope>
    <source>
        <strain evidence="2 3">RHL897</strain>
    </source>
</reference>
<gene>
    <name evidence="2" type="ORF">WKR92_11470</name>
</gene>
<keyword evidence="3" id="KW-1185">Reference proteome</keyword>
<dbReference type="RefSeq" id="WP_375557980.1">
    <property type="nucleotide sequence ID" value="NZ_JBBVGT010000003.1"/>
</dbReference>
<accession>A0ABV5CFV4</accession>
<organism evidence="2 3">
    <name type="scientific">Albibacterium profundi</name>
    <dbReference type="NCBI Taxonomy" id="3134906"/>
    <lineage>
        <taxon>Bacteria</taxon>
        <taxon>Pseudomonadati</taxon>
        <taxon>Bacteroidota</taxon>
        <taxon>Sphingobacteriia</taxon>
        <taxon>Sphingobacteriales</taxon>
        <taxon>Sphingobacteriaceae</taxon>
        <taxon>Albibacterium</taxon>
    </lineage>
</organism>
<dbReference type="SUPFAM" id="SSF49464">
    <property type="entry name" value="Carboxypeptidase regulatory domain-like"/>
    <property type="match status" value="1"/>
</dbReference>
<evidence type="ECO:0000313" key="3">
    <source>
        <dbReference type="Proteomes" id="UP001580928"/>
    </source>
</evidence>
<feature type="transmembrane region" description="Helical" evidence="1">
    <location>
        <begin position="182"/>
        <end position="204"/>
    </location>
</feature>
<dbReference type="PROSITE" id="PS51257">
    <property type="entry name" value="PROKAR_LIPOPROTEIN"/>
    <property type="match status" value="1"/>
</dbReference>
<dbReference type="InterPro" id="IPR008969">
    <property type="entry name" value="CarboxyPept-like_regulatory"/>
</dbReference>